<keyword evidence="3" id="KW-1133">Transmembrane helix</keyword>
<feature type="transmembrane region" description="Helical" evidence="3">
    <location>
        <begin position="1034"/>
        <end position="1057"/>
    </location>
</feature>
<evidence type="ECO:0000256" key="1">
    <source>
        <dbReference type="ARBA" id="ARBA00022737"/>
    </source>
</evidence>
<dbReference type="AlphaFoldDB" id="A0A2N0RUH5"/>
<evidence type="ECO:0000313" key="5">
    <source>
        <dbReference type="Proteomes" id="UP000232688"/>
    </source>
</evidence>
<dbReference type="PANTHER" id="PTHR10582:SF2">
    <property type="entry name" value="INACTIVE"/>
    <property type="match status" value="1"/>
</dbReference>
<dbReference type="PANTHER" id="PTHR10582">
    <property type="entry name" value="TRANSIENT RECEPTOR POTENTIAL ION CHANNEL PROTEIN"/>
    <property type="match status" value="1"/>
</dbReference>
<evidence type="ECO:0000256" key="2">
    <source>
        <dbReference type="SAM" id="MobiDB-lite"/>
    </source>
</evidence>
<protein>
    <recommendedName>
        <fullName evidence="6">Ion transport domain-containing protein</fullName>
    </recommendedName>
</protein>
<keyword evidence="1" id="KW-0677">Repeat</keyword>
<dbReference type="Gene3D" id="2.130.10.10">
    <property type="entry name" value="YVTN repeat-like/Quinoprotein amine dehydrogenase"/>
    <property type="match status" value="1"/>
</dbReference>
<evidence type="ECO:0008006" key="6">
    <source>
        <dbReference type="Google" id="ProtNLM"/>
    </source>
</evidence>
<reference evidence="4 5" key="1">
    <citation type="submission" date="2017-10" db="EMBL/GenBank/DDBJ databases">
        <title>Extensive intraspecific genome diversity in a model arbuscular mycorrhizal fungus.</title>
        <authorList>
            <person name="Chen E.C.H."/>
            <person name="Morin E."/>
            <person name="Baudet D."/>
            <person name="Noel J."/>
            <person name="Ndikumana S."/>
            <person name="Charron P."/>
            <person name="St-Onge C."/>
            <person name="Giorgi J."/>
            <person name="Grigoriev I.V."/>
            <person name="Roux C."/>
            <person name="Martin F.M."/>
            <person name="Corradi N."/>
        </authorList>
    </citation>
    <scope>NUCLEOTIDE SEQUENCE [LARGE SCALE GENOMIC DNA]</scope>
    <source>
        <strain evidence="4 5">A1</strain>
    </source>
</reference>
<organism evidence="4 5">
    <name type="scientific">Rhizophagus irregularis</name>
    <dbReference type="NCBI Taxonomy" id="588596"/>
    <lineage>
        <taxon>Eukaryota</taxon>
        <taxon>Fungi</taxon>
        <taxon>Fungi incertae sedis</taxon>
        <taxon>Mucoromycota</taxon>
        <taxon>Glomeromycotina</taxon>
        <taxon>Glomeromycetes</taxon>
        <taxon>Glomerales</taxon>
        <taxon>Glomeraceae</taxon>
        <taxon>Rhizophagus</taxon>
    </lineage>
</organism>
<dbReference type="EMBL" id="LLXH01000424">
    <property type="protein sequence ID" value="PKC66963.1"/>
    <property type="molecule type" value="Genomic_DNA"/>
</dbReference>
<feature type="transmembrane region" description="Helical" evidence="3">
    <location>
        <begin position="887"/>
        <end position="909"/>
    </location>
</feature>
<feature type="transmembrane region" description="Helical" evidence="3">
    <location>
        <begin position="796"/>
        <end position="816"/>
    </location>
</feature>
<proteinExistence type="predicted"/>
<evidence type="ECO:0000256" key="3">
    <source>
        <dbReference type="SAM" id="Phobius"/>
    </source>
</evidence>
<accession>A0A2N0RUH5</accession>
<feature type="transmembrane region" description="Helical" evidence="3">
    <location>
        <begin position="862"/>
        <end position="880"/>
    </location>
</feature>
<dbReference type="GO" id="GO:0098703">
    <property type="term" value="P:calcium ion import across plasma membrane"/>
    <property type="evidence" value="ECO:0007669"/>
    <property type="project" value="TreeGrafter"/>
</dbReference>
<feature type="transmembrane region" description="Helical" evidence="3">
    <location>
        <begin position="828"/>
        <end position="850"/>
    </location>
</feature>
<dbReference type="GO" id="GO:0005216">
    <property type="term" value="F:monoatomic ion channel activity"/>
    <property type="evidence" value="ECO:0007669"/>
    <property type="project" value="InterPro"/>
</dbReference>
<dbReference type="Proteomes" id="UP000232688">
    <property type="component" value="Unassembled WGS sequence"/>
</dbReference>
<keyword evidence="3" id="KW-0472">Membrane</keyword>
<feature type="transmembrane region" description="Helical" evidence="3">
    <location>
        <begin position="929"/>
        <end position="949"/>
    </location>
</feature>
<feature type="region of interest" description="Disordered" evidence="2">
    <location>
        <begin position="11"/>
        <end position="35"/>
    </location>
</feature>
<dbReference type="SUPFAM" id="SSF101908">
    <property type="entry name" value="Putative isomerase YbhE"/>
    <property type="match status" value="1"/>
</dbReference>
<feature type="transmembrane region" description="Helical" evidence="3">
    <location>
        <begin position="679"/>
        <end position="703"/>
    </location>
</feature>
<evidence type="ECO:0000313" key="4">
    <source>
        <dbReference type="EMBL" id="PKC66963.1"/>
    </source>
</evidence>
<dbReference type="GO" id="GO:0005886">
    <property type="term" value="C:plasma membrane"/>
    <property type="evidence" value="ECO:0007669"/>
    <property type="project" value="TreeGrafter"/>
</dbReference>
<comment type="caution">
    <text evidence="4">The sequence shown here is derived from an EMBL/GenBank/DDBJ whole genome shotgun (WGS) entry which is preliminary data.</text>
</comment>
<name>A0A2N0RUH5_9GLOM</name>
<sequence length="1162" mass="138344">MDEISIKIDEKSDIDIDKPHNDKLHNNNPHNDKPVTKIEISPNEKYLVTYSQVDNSIAGWNVKYSLKLDNILDLSDRNVQIKRDLTNDESESNKTLYQISVSDDKEVAFINDENKIEIYHMNNSQEIILDCGYYCDYVYCTFNVNGELILYGSNHTVFIYSTQTNNKKWDCKRVYKLFKDPEDFKFITISKYNKLYLFSNNSIYKWNLDTEKSIKILIIDEKIEGKDWERKKYIENNIEISSSEKFICTRVKNEIIIYSIELEIPIASLDINNVTQLRNLIKYPALRSRLFPLLCPLFSNKICSGFWDSVKGWKKCLGHSKQNDKLLTKCDISVRATNKIAYVIQDGDIWKVDLEKMILYINSLPINNSDEVISKKMDKTYSHLNIFSLISYNSYMDTISKLFQEAESGSKKFILEQNFVKWIINYRNLADYKGIKLQVIKKNNINNRWDLICTRDEKFKVDYWIEPFEMNLFNDNEIIILTNVGLLIYHFNENDKTISLNYYYYMKFNKINHSRDLRDLRDYRKEFSKSTLPLPKYNSFAICDGWASVIKNNKEYLLKYGIELLNSAIKGRDLELVDQIYKICLNHFEKDFRNKMFLSIITSTMPLLNEYYPEYIEKFSLETTMIIDSPSYSIEHQSSNLHLFSFQYPHMVNLSRSILWFKYNELMSSLLENHERISLILNSFQFLIILLTFPIYFITFYILSYFNFIDDLITCGLFSEFYFKIVSYSSNYKRIPTITFINPYIKFVNYSKYYNWFTELILPKPNPFVETINRDIYRTWSGEAILNFKWNKYGKYYHLAIWFGYIILLICFNIAAKISQEHVDIQRKLLITSITLGSMYLILEIRQFIYDPTKWIQDIGNILVLFVYIFPICTSIWCLHENDHEKIIPYITFSCLLLNLKLISFFRIFENYDAYYTIVVRIAKRVMFFFVYFIMVILTSFAFAFHILLSPKMNYSLDKRIINDDPNNPWNMAPTYQVFDNETSTDSNLFILQTPDENTNMFTTFSTSFFATCLLLTGDTSSFYNWPYEDNPTLMILLILFAFIMAIYILNVFITLFSEAISDHDGSFLVTRAEYLAKIELFYLLPHQRRWKEWFPEVIYYHANVDETRKKVREMIDNRDWKTNEFPDMKIKLLKKLNIDDYITNKPVDEFTLRKVLKETKN</sequence>
<dbReference type="VEuPathDB" id="FungiDB:RhiirFUN_005719"/>
<gene>
    <name evidence="4" type="ORF">RhiirA1_459032</name>
</gene>
<dbReference type="InterPro" id="IPR024862">
    <property type="entry name" value="TRPV"/>
</dbReference>
<dbReference type="VEuPathDB" id="FungiDB:RhiirFUN_005598"/>
<dbReference type="VEuPathDB" id="FungiDB:FUN_009414"/>
<dbReference type="InterPro" id="IPR015943">
    <property type="entry name" value="WD40/YVTN_repeat-like_dom_sf"/>
</dbReference>
<reference evidence="4 5" key="2">
    <citation type="submission" date="2017-10" db="EMBL/GenBank/DDBJ databases">
        <title>Genome analyses suggest a sexual origin of heterokaryosis in a supposedly ancient asexual fungus.</title>
        <authorList>
            <person name="Corradi N."/>
            <person name="Sedzielewska K."/>
            <person name="Noel J."/>
            <person name="Charron P."/>
            <person name="Farinelli L."/>
            <person name="Marton T."/>
            <person name="Kruger M."/>
            <person name="Pelin A."/>
            <person name="Brachmann A."/>
            <person name="Corradi N."/>
        </authorList>
    </citation>
    <scope>NUCLEOTIDE SEQUENCE [LARGE SCALE GENOMIC DNA]</scope>
    <source>
        <strain evidence="4 5">A1</strain>
    </source>
</reference>
<dbReference type="VEuPathDB" id="FungiDB:RhiirA1_459032"/>
<keyword evidence="3" id="KW-0812">Transmembrane</keyword>